<gene>
    <name evidence="13 14" type="primary">LOC115826386</name>
</gene>
<evidence type="ECO:0000256" key="9">
    <source>
        <dbReference type="ARBA" id="ARBA00023242"/>
    </source>
</evidence>
<feature type="compositionally biased region" description="Polar residues" evidence="10">
    <location>
        <begin position="671"/>
        <end position="690"/>
    </location>
</feature>
<evidence type="ECO:0000256" key="6">
    <source>
        <dbReference type="ARBA" id="ARBA00022833"/>
    </source>
</evidence>
<dbReference type="InterPro" id="IPR052440">
    <property type="entry name" value="Trans_Reg/Chrom_Remod"/>
</dbReference>
<feature type="compositionally biased region" description="Polar residues" evidence="10">
    <location>
        <begin position="418"/>
        <end position="450"/>
    </location>
</feature>
<comment type="subcellular location">
    <subcellularLocation>
        <location evidence="1">Nucleus</location>
    </subcellularLocation>
</comment>
<dbReference type="InterPro" id="IPR034732">
    <property type="entry name" value="EPHD"/>
</dbReference>
<evidence type="ECO:0000256" key="3">
    <source>
        <dbReference type="ARBA" id="ARBA00022553"/>
    </source>
</evidence>
<keyword evidence="9" id="KW-0539">Nucleus</keyword>
<dbReference type="GO" id="GO:0005634">
    <property type="term" value="C:nucleus"/>
    <property type="evidence" value="ECO:0007669"/>
    <property type="project" value="UniProtKB-SubCell"/>
</dbReference>
<dbReference type="Pfam" id="PF13771">
    <property type="entry name" value="zf-HC5HC2H"/>
    <property type="match status" value="1"/>
</dbReference>
<dbReference type="RefSeq" id="XP_030646064.1">
    <property type="nucleotide sequence ID" value="XM_030790204.1"/>
</dbReference>
<dbReference type="GO" id="GO:0008270">
    <property type="term" value="F:zinc ion binding"/>
    <property type="evidence" value="ECO:0007669"/>
    <property type="project" value="UniProtKB-KW"/>
</dbReference>
<feature type="region of interest" description="Disordered" evidence="10">
    <location>
        <begin position="418"/>
        <end position="509"/>
    </location>
</feature>
<dbReference type="SMART" id="SM00249">
    <property type="entry name" value="PHD"/>
    <property type="match status" value="1"/>
</dbReference>
<feature type="region of interest" description="Disordered" evidence="10">
    <location>
        <begin position="624"/>
        <end position="649"/>
    </location>
</feature>
<protein>
    <submittedName>
        <fullName evidence="13 14">Uncharacterized protein LOC115826386</fullName>
    </submittedName>
</protein>
<dbReference type="GO" id="GO:0006357">
    <property type="term" value="P:regulation of transcription by RNA polymerase II"/>
    <property type="evidence" value="ECO:0007669"/>
    <property type="project" value="TreeGrafter"/>
</dbReference>
<evidence type="ECO:0000256" key="4">
    <source>
        <dbReference type="ARBA" id="ARBA00022723"/>
    </source>
</evidence>
<keyword evidence="8" id="KW-0010">Activator</keyword>
<dbReference type="InterPro" id="IPR013083">
    <property type="entry name" value="Znf_RING/FYVE/PHD"/>
</dbReference>
<organism evidence="12 13">
    <name type="scientific">Chanos chanos</name>
    <name type="common">Milkfish</name>
    <name type="synonym">Mugil chanos</name>
    <dbReference type="NCBI Taxonomy" id="29144"/>
    <lineage>
        <taxon>Eukaryota</taxon>
        <taxon>Metazoa</taxon>
        <taxon>Chordata</taxon>
        <taxon>Craniata</taxon>
        <taxon>Vertebrata</taxon>
        <taxon>Euteleostomi</taxon>
        <taxon>Actinopterygii</taxon>
        <taxon>Neopterygii</taxon>
        <taxon>Teleostei</taxon>
        <taxon>Ostariophysi</taxon>
        <taxon>Gonorynchiformes</taxon>
        <taxon>Chanidae</taxon>
        <taxon>Chanos</taxon>
    </lineage>
</organism>
<dbReference type="FunFam" id="3.30.40.10:FF:000116">
    <property type="entry name" value="Transcription factor 20 (AR1)"/>
    <property type="match status" value="1"/>
</dbReference>
<feature type="compositionally biased region" description="Polar residues" evidence="10">
    <location>
        <begin position="333"/>
        <end position="357"/>
    </location>
</feature>
<name>A0A6J2WP44_CHACN</name>
<keyword evidence="5" id="KW-0863">Zinc-finger</keyword>
<evidence type="ECO:0000256" key="5">
    <source>
        <dbReference type="ARBA" id="ARBA00022771"/>
    </source>
</evidence>
<evidence type="ECO:0000256" key="10">
    <source>
        <dbReference type="SAM" id="MobiDB-lite"/>
    </source>
</evidence>
<dbReference type="InterPro" id="IPR001965">
    <property type="entry name" value="Znf_PHD"/>
</dbReference>
<dbReference type="PROSITE" id="PS51805">
    <property type="entry name" value="EPHD"/>
    <property type="match status" value="1"/>
</dbReference>
<keyword evidence="7" id="KW-0832">Ubl conjugation</keyword>
<keyword evidence="3" id="KW-0597">Phosphoprotein</keyword>
<evidence type="ECO:0000256" key="2">
    <source>
        <dbReference type="ARBA" id="ARBA00022499"/>
    </source>
</evidence>
<dbReference type="PANTHER" id="PTHR14955:SF8">
    <property type="entry name" value="SI:CH211-165G14.1-RELATED"/>
    <property type="match status" value="1"/>
</dbReference>
<keyword evidence="2" id="KW-1017">Isopeptide bond</keyword>
<dbReference type="PANTHER" id="PTHR14955">
    <property type="entry name" value="RETINOIC ACID INDUCED 1/TRANSCRIPTION FACTOR 20"/>
    <property type="match status" value="1"/>
</dbReference>
<evidence type="ECO:0000256" key="7">
    <source>
        <dbReference type="ARBA" id="ARBA00022843"/>
    </source>
</evidence>
<evidence type="ECO:0000256" key="8">
    <source>
        <dbReference type="ARBA" id="ARBA00023159"/>
    </source>
</evidence>
<keyword evidence="12" id="KW-1185">Reference proteome</keyword>
<feature type="region of interest" description="Disordered" evidence="10">
    <location>
        <begin position="296"/>
        <end position="371"/>
    </location>
</feature>
<feature type="region of interest" description="Disordered" evidence="10">
    <location>
        <begin position="670"/>
        <end position="695"/>
    </location>
</feature>
<keyword evidence="6" id="KW-0862">Zinc</keyword>
<feature type="compositionally biased region" description="Basic residues" evidence="10">
    <location>
        <begin position="457"/>
        <end position="471"/>
    </location>
</feature>
<evidence type="ECO:0000313" key="13">
    <source>
        <dbReference type="RefSeq" id="XP_030646063.1"/>
    </source>
</evidence>
<dbReference type="GeneID" id="115826386"/>
<keyword evidence="4" id="KW-0479">Metal-binding</keyword>
<sequence length="810" mass="87501">MEPLNQSDVMHLQDPLPTALDLSMGCKGNRLKQSPVEALDLVKKPSWYGLNPGSDSRTSLPENRSDCLIPQPCKQATPDMPYTDQALSYPYGSRSCVLPPHNPQSFQLPTFNGLPNVAQILSQCSAADQLIMGDDTCPKMDQNFTQHPSTQLSSRSRTSGFAHQEVELGPESSPTCMEAKLGTASTHNGMDCTWNGTDSDELEITGNSSSGAYLTDAVTAVEVSKGSVPFQDLNSYSGSTVEYSSPTECQVSETTQCHETVKRTTHLLTTDSLEESSEAKPSLVPEQTDVITLMPECAGTGTGVNSSSSVQFISDSDDSDVIEVPVSNPICKKQSSSPDSKSNQGPVSQTRDSQVSETNHESKASLSGKQCVDLETDAMDCTSVVNESSTSPLATSDFDSKTQDVGYSLNAEAVAMTLPSTSDAKNPSIIKSPQSGASTTPSNHSSCTDGPQTTPTSRRKKRTKPRPKQKSPAKQMGASPGSKCTTKAAKRRRKKPQPSGSSSVFSPQEPEIKLKYANYKEEKRETRADGFAPYVRMELREFSACTVVNFQEDDDDFRIKKGSHQATTGPVSGLVPKTSCFQLGRLSSGSKAQSIQLCCLCGRSANMTNLGDLHGPYYPVGSVHPANKALRNPSAQRPDQDCSDQDSVCSAEDRKDGHLKGQCEGLHLETAQDSSGIPDNDYESPNTNSAKRPRRVCSSDDWHGVSQETADPKECWVHEDCSIWSTGVFLVKGKLYGLQEAVRLAQGIVCSTCQRAGATLGCFFKGCPNKYHFPCAVQSGCMLNDENFTIRCPKHKNKSARVSANRLNSR</sequence>
<evidence type="ECO:0000313" key="12">
    <source>
        <dbReference type="Proteomes" id="UP000504632"/>
    </source>
</evidence>
<evidence type="ECO:0000256" key="1">
    <source>
        <dbReference type="ARBA" id="ARBA00004123"/>
    </source>
</evidence>
<dbReference type="RefSeq" id="XP_030646063.1">
    <property type="nucleotide sequence ID" value="XM_030790203.1"/>
</dbReference>
<proteinExistence type="predicted"/>
<dbReference type="Proteomes" id="UP000504632">
    <property type="component" value="Chromosome 13"/>
</dbReference>
<evidence type="ECO:0000259" key="11">
    <source>
        <dbReference type="PROSITE" id="PS51805"/>
    </source>
</evidence>
<dbReference type="AlphaFoldDB" id="A0A6J2WP44"/>
<reference evidence="13 14" key="1">
    <citation type="submission" date="2025-04" db="UniProtKB">
        <authorList>
            <consortium name="RefSeq"/>
        </authorList>
    </citation>
    <scope>IDENTIFICATION</scope>
</reference>
<feature type="domain" description="PHD-type" evidence="11">
    <location>
        <begin position="691"/>
        <end position="796"/>
    </location>
</feature>
<evidence type="ECO:0000313" key="14">
    <source>
        <dbReference type="RefSeq" id="XP_030646064.1"/>
    </source>
</evidence>
<accession>A0A6J2WP44</accession>
<dbReference type="Gene3D" id="3.30.40.10">
    <property type="entry name" value="Zinc/RING finger domain, C3HC4 (zinc finger)"/>
    <property type="match status" value="1"/>
</dbReference>
<dbReference type="OrthoDB" id="10029243at2759"/>